<organism evidence="11">
    <name type="scientific">Lotharella globosa</name>
    <dbReference type="NCBI Taxonomy" id="91324"/>
    <lineage>
        <taxon>Eukaryota</taxon>
        <taxon>Sar</taxon>
        <taxon>Rhizaria</taxon>
        <taxon>Cercozoa</taxon>
        <taxon>Chlorarachniophyceae</taxon>
        <taxon>Lotharella</taxon>
    </lineage>
</organism>
<dbReference type="InterPro" id="IPR001841">
    <property type="entry name" value="Znf_RING"/>
</dbReference>
<reference evidence="11" key="1">
    <citation type="submission" date="2021-01" db="EMBL/GenBank/DDBJ databases">
        <authorList>
            <person name="Corre E."/>
            <person name="Pelletier E."/>
            <person name="Niang G."/>
            <person name="Scheremetjew M."/>
            <person name="Finn R."/>
            <person name="Kale V."/>
            <person name="Holt S."/>
            <person name="Cochrane G."/>
            <person name="Meng A."/>
            <person name="Brown T."/>
            <person name="Cohen L."/>
        </authorList>
    </citation>
    <scope>NUCLEOTIDE SEQUENCE</scope>
    <source>
        <strain evidence="11">CCCM811</strain>
    </source>
</reference>
<dbReference type="Pfam" id="PF00097">
    <property type="entry name" value="zf-C3HC4"/>
    <property type="match status" value="1"/>
</dbReference>
<evidence type="ECO:0000256" key="8">
    <source>
        <dbReference type="PROSITE-ProRule" id="PRU00175"/>
    </source>
</evidence>
<dbReference type="GO" id="GO:0008270">
    <property type="term" value="F:zinc ion binding"/>
    <property type="evidence" value="ECO:0007669"/>
    <property type="project" value="UniProtKB-KW"/>
</dbReference>
<protein>
    <recommendedName>
        <fullName evidence="3">RING-type E3 ubiquitin transferase</fullName>
        <ecNumber evidence="3">2.3.2.27</ecNumber>
    </recommendedName>
</protein>
<dbReference type="CDD" id="cd16531">
    <property type="entry name" value="RING-HC_RING1-like"/>
    <property type="match status" value="1"/>
</dbReference>
<dbReference type="InterPro" id="IPR017907">
    <property type="entry name" value="Znf_RING_CS"/>
</dbReference>
<gene>
    <name evidence="11" type="ORF">LGLO00237_LOCUS28240</name>
</gene>
<dbReference type="InterPro" id="IPR013083">
    <property type="entry name" value="Znf_RING/FYVE/PHD"/>
</dbReference>
<proteinExistence type="predicted"/>
<dbReference type="GO" id="GO:0016567">
    <property type="term" value="P:protein ubiquitination"/>
    <property type="evidence" value="ECO:0007669"/>
    <property type="project" value="UniProtKB-UniPathway"/>
</dbReference>
<dbReference type="EC" id="2.3.2.27" evidence="3"/>
<dbReference type="GO" id="GO:0003682">
    <property type="term" value="F:chromatin binding"/>
    <property type="evidence" value="ECO:0007669"/>
    <property type="project" value="TreeGrafter"/>
</dbReference>
<dbReference type="InterPro" id="IPR018957">
    <property type="entry name" value="Znf_C3HC4_RING-type"/>
</dbReference>
<keyword evidence="4" id="KW-0808">Transferase</keyword>
<evidence type="ECO:0000313" key="11">
    <source>
        <dbReference type="EMBL" id="CAE0676462.1"/>
    </source>
</evidence>
<evidence type="ECO:0000259" key="10">
    <source>
        <dbReference type="PROSITE" id="PS50089"/>
    </source>
</evidence>
<dbReference type="Gene3D" id="3.30.40.10">
    <property type="entry name" value="Zinc/RING finger domain, C3HC4 (zinc finger)"/>
    <property type="match status" value="1"/>
</dbReference>
<feature type="domain" description="RING-type" evidence="10">
    <location>
        <begin position="67"/>
        <end position="107"/>
    </location>
</feature>
<dbReference type="PANTHER" id="PTHR46076:SF3">
    <property type="entry name" value="E3 UBIQUITIN-PROTEIN LIGASE RING1"/>
    <property type="match status" value="1"/>
</dbReference>
<evidence type="ECO:0000256" key="6">
    <source>
        <dbReference type="ARBA" id="ARBA00022771"/>
    </source>
</evidence>
<evidence type="ECO:0000256" key="1">
    <source>
        <dbReference type="ARBA" id="ARBA00000900"/>
    </source>
</evidence>
<evidence type="ECO:0000256" key="7">
    <source>
        <dbReference type="ARBA" id="ARBA00022833"/>
    </source>
</evidence>
<keyword evidence="7" id="KW-0862">Zinc</keyword>
<keyword evidence="5" id="KW-0479">Metal-binding</keyword>
<dbReference type="GO" id="GO:0031519">
    <property type="term" value="C:PcG protein complex"/>
    <property type="evidence" value="ECO:0007669"/>
    <property type="project" value="TreeGrafter"/>
</dbReference>
<name>A0A7S3Z9M5_9EUKA</name>
<accession>A0A7S3Z9M5</accession>
<dbReference type="EMBL" id="HBIV01039776">
    <property type="protein sequence ID" value="CAE0676462.1"/>
    <property type="molecule type" value="Transcribed_RNA"/>
</dbReference>
<dbReference type="PANTHER" id="PTHR46076">
    <property type="entry name" value="E3 UBIQUITIN-PROTEIN LIGASE RING1 / RING 2 FAMILY MEMBER"/>
    <property type="match status" value="1"/>
</dbReference>
<dbReference type="PROSITE" id="PS00518">
    <property type="entry name" value="ZF_RING_1"/>
    <property type="match status" value="1"/>
</dbReference>
<feature type="region of interest" description="Disordered" evidence="9">
    <location>
        <begin position="300"/>
        <end position="325"/>
    </location>
</feature>
<dbReference type="InterPro" id="IPR043540">
    <property type="entry name" value="RING1/RING2"/>
</dbReference>
<comment type="catalytic activity">
    <reaction evidence="1">
        <text>S-ubiquitinyl-[E2 ubiquitin-conjugating enzyme]-L-cysteine + [acceptor protein]-L-lysine = [E2 ubiquitin-conjugating enzyme]-L-cysteine + N(6)-ubiquitinyl-[acceptor protein]-L-lysine.</text>
        <dbReference type="EC" id="2.3.2.27"/>
    </reaction>
</comment>
<sequence>MSKRRRSGGFEDSTISLKDIPEELLEKRKRQIGDVGEINMKAPVRRATNKDSEITLRVRTLNADFTCPICLGIMRDTMTVMECLHRFCRECIEMSIRMGRKQCPSCRVKVPTKRSLRRDIAFDSLIQQIYPDIDEVVEAQESEIKKLLQGHNHSAFALSVKEGTKRQDAQRRTRVVLPSQQASAQEFKKAADQRAKPDTDLIDLCMQPDDVEEKKLKLPKLDRRYLRTTRKASITIMKAYLAKKLERNGPFRISVKNPKQGEVKTLLADDLTLEDVHKSFGSESDRPYIELFYSLEPGMPPSSSSGMAGVQNQNPNAELREGKGD</sequence>
<dbReference type="SMART" id="SM00184">
    <property type="entry name" value="RING"/>
    <property type="match status" value="1"/>
</dbReference>
<dbReference type="PROSITE" id="PS50089">
    <property type="entry name" value="ZF_RING_2"/>
    <property type="match status" value="1"/>
</dbReference>
<keyword evidence="6 8" id="KW-0863">Zinc-finger</keyword>
<comment type="pathway">
    <text evidence="2">Protein modification; protein ubiquitination.</text>
</comment>
<dbReference type="UniPathway" id="UPA00143"/>
<dbReference type="Gene3D" id="3.10.20.90">
    <property type="entry name" value="Phosphatidylinositol 3-kinase Catalytic Subunit, Chain A, domain 1"/>
    <property type="match status" value="1"/>
</dbReference>
<dbReference type="GO" id="GO:0061630">
    <property type="term" value="F:ubiquitin protein ligase activity"/>
    <property type="evidence" value="ECO:0007669"/>
    <property type="project" value="UniProtKB-EC"/>
</dbReference>
<dbReference type="AlphaFoldDB" id="A0A7S3Z9M5"/>
<evidence type="ECO:0000256" key="5">
    <source>
        <dbReference type="ARBA" id="ARBA00022723"/>
    </source>
</evidence>
<evidence type="ECO:0000256" key="4">
    <source>
        <dbReference type="ARBA" id="ARBA00022679"/>
    </source>
</evidence>
<evidence type="ECO:0000256" key="9">
    <source>
        <dbReference type="SAM" id="MobiDB-lite"/>
    </source>
</evidence>
<dbReference type="SUPFAM" id="SSF57850">
    <property type="entry name" value="RING/U-box"/>
    <property type="match status" value="1"/>
</dbReference>
<evidence type="ECO:0000256" key="2">
    <source>
        <dbReference type="ARBA" id="ARBA00004906"/>
    </source>
</evidence>
<evidence type="ECO:0000256" key="3">
    <source>
        <dbReference type="ARBA" id="ARBA00012483"/>
    </source>
</evidence>
<dbReference type="GO" id="GO:0000151">
    <property type="term" value="C:ubiquitin ligase complex"/>
    <property type="evidence" value="ECO:0007669"/>
    <property type="project" value="InterPro"/>
</dbReference>